<evidence type="ECO:0000313" key="9">
    <source>
        <dbReference type="EMBL" id="MDN3566870.1"/>
    </source>
</evidence>
<feature type="active site" description="Proton donor" evidence="6">
    <location>
        <position position="898"/>
    </location>
</feature>
<protein>
    <recommendedName>
        <fullName evidence="6">Alpha-1,4-glucan:maltose-1-phosphate maltosyltransferase</fullName>
        <shortName evidence="6">GMPMT</shortName>
        <ecNumber evidence="6">2.4.99.16</ecNumber>
    </recommendedName>
    <alternativeName>
        <fullName evidence="6">(1-&gt;4)-alpha-D-glucan:maltose-1-phosphate alpha-D-maltosyltransferase</fullName>
    </alternativeName>
</protein>
<feature type="compositionally biased region" description="Pro residues" evidence="7">
    <location>
        <begin position="14"/>
        <end position="30"/>
    </location>
</feature>
<sequence>MPEVAAPAAAARPAAPPPAARASGAPPPPRAKAKAPAAAPVVQPPAEAPAAPAAAAGAPVPRIYLLHPLMVGPLPAWDAALERVAGLGFNTVLLPPPFAPGGTGNLYQLSDPDAPHPIFEAAGDSLALLETLAGKARAQGLELYVDLVLDRVAADGRLAAEQPGWFAPEQAAGLPDPRREPPDRNTRAARWDEPGSAAALTQYWAPRLARFAAAGVAGFRCDAPARLPAAIWRQLIEAAPGARFLAWTAGLPADALPGLAGAGFAAVFDSLAWWDLRADWLVEEAARLASLAPAIATLEAPFGRRLSAQDPDPAIDPGLAEAFARRHLRLAAGIGAGMLVPMGFEYGSRRPLDPARDKPADWDWLVTHAPYDLSAAIRGANAALADRRMGAAELRPLSGPGAPVVALLRCEGGDARHARAATLVLANADLHRTATADATALLPGAGGAFTRFTPALPDSGGALAPGAALLLQPGEVRLLEAAPPAPIRLAEPAGDAGARAAAAAPRIGIEAIDPMVDDGRFPVKRTVGEIVQVGCDLICDGHDKLGAVLLWRAADEDTWQELRLRPLGNDRWAASFPLERMGRYFFAVETWRDAFATFRDELEKKHKARVPIALELEEGRQLVAGAGPTLAELAARIAAGSEEERLSLLLAPQTATLMAAADPRPFRARSAEIPVEAERTGAGFASWYELFPRSQAADPARHGTFDDVIRQLPRIRRMGFDVLYFPPIHPIGLKNRKGRNNSLTPGPDDPGSPYAIGSEAGGHDAIHPELGTLEDFRRLVAAAAGQGLELALDFAIQCSPDHPWLREHKDWFDWRPDGTIRYAENPPKKYEDIVNVDFYKPGAVPDLWIALRDVVRFWCEEGVRLFRVDNPHTKPFPFWEWLIAEIRAQHPDAVFLAEAFTRPKVMYRLAKSGFGQSYTYFTWRNEKAEIEEYLTELTTTAPKDFFRPHFFVNTPDINPPFLQNSGRPGFLIRAALATTLSGLWGMTQGFELCEARAIPGKEEFLDSEKYQLRAWPDRAPGDIVEEITRLNAIRRANPALQSHLGLAFHNASNDQVLWYRKESPDRSNVLLVAVSLDPRAAQAATVELPLWEWDLPDSGALEAEDLMRGSRFTWQGKTQQIRLDPAELPFGIWRVRPAGRH</sequence>
<keyword evidence="10" id="KW-1185">Reference proteome</keyword>
<dbReference type="Pfam" id="PF00128">
    <property type="entry name" value="Alpha-amylase"/>
    <property type="match status" value="1"/>
</dbReference>
<evidence type="ECO:0000256" key="1">
    <source>
        <dbReference type="ARBA" id="ARBA00011738"/>
    </source>
</evidence>
<dbReference type="InterPro" id="IPR013780">
    <property type="entry name" value="Glyco_hydro_b"/>
</dbReference>
<dbReference type="PANTHER" id="PTHR47786">
    <property type="entry name" value="ALPHA-1,4-GLUCAN:MALTOSE-1-PHOSPHATE MALTOSYLTRANSFERASE"/>
    <property type="match status" value="1"/>
</dbReference>
<dbReference type="Proteomes" id="UP001529369">
    <property type="component" value="Unassembled WGS sequence"/>
</dbReference>
<dbReference type="EMBL" id="JAUFPN010000183">
    <property type="protein sequence ID" value="MDN3566870.1"/>
    <property type="molecule type" value="Genomic_DNA"/>
</dbReference>
<dbReference type="Pfam" id="PF11896">
    <property type="entry name" value="GlgE_dom_N_S"/>
    <property type="match status" value="1"/>
</dbReference>
<evidence type="ECO:0000256" key="4">
    <source>
        <dbReference type="ARBA" id="ARBA00023277"/>
    </source>
</evidence>
<feature type="active site" description="Nucleophile" evidence="6">
    <location>
        <position position="869"/>
    </location>
</feature>
<accession>A0ABT8AB09</accession>
<comment type="similarity">
    <text evidence="6">Belongs to the glycosyl hydrolase 13 family. GlgE subfamily.</text>
</comment>
<dbReference type="SUPFAM" id="SSF51445">
    <property type="entry name" value="(Trans)glycosidases"/>
    <property type="match status" value="2"/>
</dbReference>
<dbReference type="InterPro" id="IPR026585">
    <property type="entry name" value="GlgE"/>
</dbReference>
<evidence type="ECO:0000256" key="5">
    <source>
        <dbReference type="ARBA" id="ARBA00048735"/>
    </source>
</evidence>
<feature type="binding site" evidence="6">
    <location>
        <begin position="1009"/>
        <end position="1010"/>
    </location>
    <ligand>
        <name>alpha-maltose 1-phosphate</name>
        <dbReference type="ChEBI" id="CHEBI:63576"/>
    </ligand>
</feature>
<evidence type="ECO:0000256" key="7">
    <source>
        <dbReference type="SAM" id="MobiDB-lite"/>
    </source>
</evidence>
<dbReference type="RefSeq" id="WP_290318828.1">
    <property type="nucleotide sequence ID" value="NZ_JAUFPN010000183.1"/>
</dbReference>
<evidence type="ECO:0000256" key="6">
    <source>
        <dbReference type="HAMAP-Rule" id="MF_02124"/>
    </source>
</evidence>
<dbReference type="Gene3D" id="1.20.58.80">
    <property type="entry name" value="Phosphotransferase system, lactose/cellobiose-type IIA subunit"/>
    <property type="match status" value="1"/>
</dbReference>
<feature type="region of interest" description="Disordered" evidence="7">
    <location>
        <begin position="735"/>
        <end position="761"/>
    </location>
</feature>
<reference evidence="10" key="1">
    <citation type="journal article" date="2019" name="Int. J. Syst. Evol. Microbiol.">
        <title>The Global Catalogue of Microorganisms (GCM) 10K type strain sequencing project: providing services to taxonomists for standard genome sequencing and annotation.</title>
        <authorList>
            <consortium name="The Broad Institute Genomics Platform"/>
            <consortium name="The Broad Institute Genome Sequencing Center for Infectious Disease"/>
            <person name="Wu L."/>
            <person name="Ma J."/>
        </authorList>
    </citation>
    <scope>NUCLEOTIDE SEQUENCE [LARGE SCALE GENOMIC DNA]</scope>
    <source>
        <strain evidence="10">CECT 7131</strain>
    </source>
</reference>
<feature type="domain" description="Glycosyl hydrolase family 13 catalytic" evidence="8">
    <location>
        <begin position="689"/>
        <end position="1034"/>
    </location>
</feature>
<dbReference type="SMART" id="SM00642">
    <property type="entry name" value="Aamy"/>
    <property type="match status" value="1"/>
</dbReference>
<evidence type="ECO:0000256" key="2">
    <source>
        <dbReference type="ARBA" id="ARBA00022676"/>
    </source>
</evidence>
<dbReference type="InterPro" id="IPR013783">
    <property type="entry name" value="Ig-like_fold"/>
</dbReference>
<gene>
    <name evidence="6" type="primary">glgE</name>
    <name evidence="9" type="ORF">QWZ14_21035</name>
</gene>
<comment type="caution">
    <text evidence="9">The sequence shown here is derived from an EMBL/GenBank/DDBJ whole genome shotgun (WGS) entry which is preliminary data.</text>
</comment>
<feature type="compositionally biased region" description="Basic and acidic residues" evidence="7">
    <location>
        <begin position="176"/>
        <end position="190"/>
    </location>
</feature>
<dbReference type="InterPro" id="IPR021828">
    <property type="entry name" value="GlgE_dom_N/S"/>
</dbReference>
<proteinExistence type="inferred from homology"/>
<feature type="compositionally biased region" description="Low complexity" evidence="7">
    <location>
        <begin position="1"/>
        <end position="13"/>
    </location>
</feature>
<dbReference type="PANTHER" id="PTHR47786:SF2">
    <property type="entry name" value="GLYCOSYL HYDROLASE FAMILY 13 CATALYTIC DOMAIN-CONTAINING PROTEIN"/>
    <property type="match status" value="1"/>
</dbReference>
<evidence type="ECO:0000256" key="3">
    <source>
        <dbReference type="ARBA" id="ARBA00022679"/>
    </source>
</evidence>
<dbReference type="HAMAP" id="MF_02124">
    <property type="entry name" value="GlgE"/>
    <property type="match status" value="1"/>
</dbReference>
<dbReference type="Gene3D" id="2.60.40.1180">
    <property type="entry name" value="Golgi alpha-mannosidase II"/>
    <property type="match status" value="1"/>
</dbReference>
<comment type="catalytic activity">
    <reaction evidence="5 6">
        <text>alpha-maltose 1-phosphate + [(1-&gt;4)-alpha-D-glucosyl](n) = [(1-&gt;4)-alpha-D-glucosyl](n+2) + phosphate</text>
        <dbReference type="Rhea" id="RHEA:42692"/>
        <dbReference type="Rhea" id="RHEA-COMP:9584"/>
        <dbReference type="Rhea" id="RHEA-COMP:10183"/>
        <dbReference type="ChEBI" id="CHEBI:15444"/>
        <dbReference type="ChEBI" id="CHEBI:43474"/>
        <dbReference type="ChEBI" id="CHEBI:63576"/>
        <dbReference type="EC" id="2.4.99.16"/>
    </reaction>
</comment>
<dbReference type="CDD" id="cd00551">
    <property type="entry name" value="AmyAc_family"/>
    <property type="match status" value="1"/>
</dbReference>
<dbReference type="Pfam" id="PF21702">
    <property type="entry name" value="GLGE_C"/>
    <property type="match status" value="1"/>
</dbReference>
<feature type="site" description="Transition state stabilizer" evidence="6">
    <location>
        <position position="956"/>
    </location>
</feature>
<feature type="binding site" evidence="6">
    <location>
        <position position="832"/>
    </location>
    <ligand>
        <name>alpha-maltose 1-phosphate</name>
        <dbReference type="ChEBI" id="CHEBI:63576"/>
    </ligand>
</feature>
<feature type="binding site" evidence="6">
    <location>
        <position position="737"/>
    </location>
    <ligand>
        <name>alpha-maltose 1-phosphate</name>
        <dbReference type="ChEBI" id="CHEBI:63576"/>
    </ligand>
</feature>
<organism evidence="9 10">
    <name type="scientific">Paeniroseomonas aquatica</name>
    <dbReference type="NCBI Taxonomy" id="373043"/>
    <lineage>
        <taxon>Bacteria</taxon>
        <taxon>Pseudomonadati</taxon>
        <taxon>Pseudomonadota</taxon>
        <taxon>Alphaproteobacteria</taxon>
        <taxon>Acetobacterales</taxon>
        <taxon>Acetobacteraceae</taxon>
        <taxon>Paeniroseomonas</taxon>
    </lineage>
</organism>
<evidence type="ECO:0000259" key="8">
    <source>
        <dbReference type="SMART" id="SM00642"/>
    </source>
</evidence>
<keyword evidence="3 6" id="KW-0808">Transferase</keyword>
<comment type="subunit">
    <text evidence="1 6">Homodimer.</text>
</comment>
<name>A0ABT8AB09_9PROT</name>
<dbReference type="Gene3D" id="3.20.20.80">
    <property type="entry name" value="Glycosidases"/>
    <property type="match status" value="2"/>
</dbReference>
<keyword evidence="2 6" id="KW-0328">Glycosyltransferase</keyword>
<dbReference type="Gene3D" id="2.60.40.10">
    <property type="entry name" value="Immunoglobulins"/>
    <property type="match status" value="1"/>
</dbReference>
<feature type="region of interest" description="Disordered" evidence="7">
    <location>
        <begin position="1"/>
        <end position="40"/>
    </location>
</feature>
<dbReference type="EC" id="2.4.99.16" evidence="6"/>
<evidence type="ECO:0000313" key="10">
    <source>
        <dbReference type="Proteomes" id="UP001529369"/>
    </source>
</evidence>
<dbReference type="CDD" id="cd11344">
    <property type="entry name" value="AmyAc_GlgE_like"/>
    <property type="match status" value="1"/>
</dbReference>
<dbReference type="InterPro" id="IPR006047">
    <property type="entry name" value="GH13_cat_dom"/>
</dbReference>
<feature type="binding site" evidence="6">
    <location>
        <position position="797"/>
    </location>
    <ligand>
        <name>alpha-maltose 1-phosphate</name>
        <dbReference type="ChEBI" id="CHEBI:63576"/>
    </ligand>
</feature>
<keyword evidence="4 6" id="KW-0119">Carbohydrate metabolism</keyword>
<dbReference type="InterPro" id="IPR017853">
    <property type="entry name" value="GH"/>
</dbReference>
<feature type="region of interest" description="Disordered" evidence="7">
    <location>
        <begin position="165"/>
        <end position="190"/>
    </location>
</feature>
<feature type="binding site" evidence="6">
    <location>
        <position position="870"/>
    </location>
    <ligand>
        <name>alpha-maltose 1-phosphate</name>
        <dbReference type="ChEBI" id="CHEBI:63576"/>
    </ligand>
</feature>
<dbReference type="InterPro" id="IPR049171">
    <property type="entry name" value="GLGE_C"/>
</dbReference>
<comment type="function">
    <text evidence="6">Maltosyltransferase that uses maltose 1-phosphate (M1P) as the sugar donor to elongate linear or branched alpha-(1-&gt;4)-glucans. Is involved in a branched alpha-glucan biosynthetic pathway from trehalose, together with TreS, Mak and GlgB.</text>
</comment>